<evidence type="ECO:0000256" key="1">
    <source>
        <dbReference type="SAM" id="MobiDB-lite"/>
    </source>
</evidence>
<proteinExistence type="predicted"/>
<dbReference type="GeneID" id="19337478"/>
<dbReference type="HOGENOM" id="CLU_096918_1_0_1"/>
<name>M3ATQ9_PSEFD</name>
<protein>
    <submittedName>
        <fullName evidence="2">Uncharacterized protein</fullName>
    </submittedName>
</protein>
<dbReference type="KEGG" id="pfj:MYCFIDRAFT_211688"/>
<dbReference type="EMBL" id="KB446560">
    <property type="protein sequence ID" value="EME80867.1"/>
    <property type="molecule type" value="Genomic_DNA"/>
</dbReference>
<gene>
    <name evidence="2" type="ORF">MYCFIDRAFT_211688</name>
</gene>
<reference evidence="2 3" key="1">
    <citation type="journal article" date="2012" name="PLoS Pathog.">
        <title>Diverse lifestyles and strategies of plant pathogenesis encoded in the genomes of eighteen Dothideomycetes fungi.</title>
        <authorList>
            <person name="Ohm R.A."/>
            <person name="Feau N."/>
            <person name="Henrissat B."/>
            <person name="Schoch C.L."/>
            <person name="Horwitz B.A."/>
            <person name="Barry K.W."/>
            <person name="Condon B.J."/>
            <person name="Copeland A.C."/>
            <person name="Dhillon B."/>
            <person name="Glaser F."/>
            <person name="Hesse C.N."/>
            <person name="Kosti I."/>
            <person name="LaButti K."/>
            <person name="Lindquist E.A."/>
            <person name="Lucas S."/>
            <person name="Salamov A.A."/>
            <person name="Bradshaw R.E."/>
            <person name="Ciuffetti L."/>
            <person name="Hamelin R.C."/>
            <person name="Kema G.H.J."/>
            <person name="Lawrence C."/>
            <person name="Scott J.A."/>
            <person name="Spatafora J.W."/>
            <person name="Turgeon B.G."/>
            <person name="de Wit P.J.G.M."/>
            <person name="Zhong S."/>
            <person name="Goodwin S.B."/>
            <person name="Grigoriev I.V."/>
        </authorList>
    </citation>
    <scope>NUCLEOTIDE SEQUENCE [LARGE SCALE GENOMIC DNA]</scope>
    <source>
        <strain evidence="2 3">CIRAD86</strain>
    </source>
</reference>
<dbReference type="eggNOG" id="ENOG502S65B">
    <property type="taxonomic scope" value="Eukaryota"/>
</dbReference>
<feature type="region of interest" description="Disordered" evidence="1">
    <location>
        <begin position="1"/>
        <end position="73"/>
    </location>
</feature>
<organism evidence="2 3">
    <name type="scientific">Pseudocercospora fijiensis (strain CIRAD86)</name>
    <name type="common">Black leaf streak disease fungus</name>
    <name type="synonym">Mycosphaerella fijiensis</name>
    <dbReference type="NCBI Taxonomy" id="383855"/>
    <lineage>
        <taxon>Eukaryota</taxon>
        <taxon>Fungi</taxon>
        <taxon>Dikarya</taxon>
        <taxon>Ascomycota</taxon>
        <taxon>Pezizomycotina</taxon>
        <taxon>Dothideomycetes</taxon>
        <taxon>Dothideomycetidae</taxon>
        <taxon>Mycosphaerellales</taxon>
        <taxon>Mycosphaerellaceae</taxon>
        <taxon>Pseudocercospora</taxon>
    </lineage>
</organism>
<dbReference type="VEuPathDB" id="FungiDB:MYCFIDRAFT_211688"/>
<feature type="compositionally biased region" description="Low complexity" evidence="1">
    <location>
        <begin position="57"/>
        <end position="73"/>
    </location>
</feature>
<dbReference type="RefSeq" id="XP_007928230.1">
    <property type="nucleotide sequence ID" value="XM_007930039.1"/>
</dbReference>
<feature type="compositionally biased region" description="Low complexity" evidence="1">
    <location>
        <begin position="27"/>
        <end position="45"/>
    </location>
</feature>
<dbReference type="OrthoDB" id="4157259at2759"/>
<evidence type="ECO:0000313" key="3">
    <source>
        <dbReference type="Proteomes" id="UP000016932"/>
    </source>
</evidence>
<dbReference type="AlphaFoldDB" id="M3ATQ9"/>
<evidence type="ECO:0000313" key="2">
    <source>
        <dbReference type="EMBL" id="EME80867.1"/>
    </source>
</evidence>
<sequence>MSSSIAIAIPKRNQAAQGRSQALAGDSSSSYPSSPSSFSPSSSLSAKQKSKLPVGALSSSSPPLSPRRPSLLGSSLSKSEYTVINLGGGEQSLRLVSCVKSSQGFDWNQELFLPSYANDGYDGQDLEHRPDPVFDIVLTDEEAEAILPS</sequence>
<keyword evidence="3" id="KW-1185">Reference proteome</keyword>
<accession>M3ATQ9</accession>
<dbReference type="Proteomes" id="UP000016932">
    <property type="component" value="Unassembled WGS sequence"/>
</dbReference>